<dbReference type="GO" id="GO:0015250">
    <property type="term" value="F:water channel activity"/>
    <property type="evidence" value="ECO:0007669"/>
    <property type="project" value="TreeGrafter"/>
</dbReference>
<comment type="similarity">
    <text evidence="2 8">Belongs to the MIP/aquaporin (TC 1.A.8) family.</text>
</comment>
<dbReference type="InterPro" id="IPR023271">
    <property type="entry name" value="Aquaporin-like"/>
</dbReference>
<organism evidence="10 11">
    <name type="scientific">Gymnopilus junonius</name>
    <name type="common">Spectacular rustgill mushroom</name>
    <name type="synonym">Gymnopilus spectabilis subsp. junonius</name>
    <dbReference type="NCBI Taxonomy" id="109634"/>
    <lineage>
        <taxon>Eukaryota</taxon>
        <taxon>Fungi</taxon>
        <taxon>Dikarya</taxon>
        <taxon>Basidiomycota</taxon>
        <taxon>Agaricomycotina</taxon>
        <taxon>Agaricomycetes</taxon>
        <taxon>Agaricomycetidae</taxon>
        <taxon>Agaricales</taxon>
        <taxon>Agaricineae</taxon>
        <taxon>Hymenogastraceae</taxon>
        <taxon>Gymnopilus</taxon>
    </lineage>
</organism>
<name>A0A9P5TS57_GYMJU</name>
<dbReference type="OrthoDB" id="3222at2759"/>
<dbReference type="Gene3D" id="1.20.1080.10">
    <property type="entry name" value="Glycerol uptake facilitator protein"/>
    <property type="match status" value="1"/>
</dbReference>
<evidence type="ECO:0000256" key="4">
    <source>
        <dbReference type="ARBA" id="ARBA00022692"/>
    </source>
</evidence>
<evidence type="ECO:0000256" key="1">
    <source>
        <dbReference type="ARBA" id="ARBA00004141"/>
    </source>
</evidence>
<evidence type="ECO:0000256" key="6">
    <source>
        <dbReference type="ARBA" id="ARBA00022989"/>
    </source>
</evidence>
<evidence type="ECO:0000313" key="11">
    <source>
        <dbReference type="Proteomes" id="UP000724874"/>
    </source>
</evidence>
<evidence type="ECO:0000256" key="7">
    <source>
        <dbReference type="ARBA" id="ARBA00023136"/>
    </source>
</evidence>
<comment type="subcellular location">
    <subcellularLocation>
        <location evidence="1">Membrane</location>
        <topology evidence="1">Multi-pass membrane protein</topology>
    </subcellularLocation>
</comment>
<dbReference type="Pfam" id="PF00230">
    <property type="entry name" value="MIP"/>
    <property type="match status" value="1"/>
</dbReference>
<evidence type="ECO:0000313" key="10">
    <source>
        <dbReference type="EMBL" id="KAF8910619.1"/>
    </source>
</evidence>
<evidence type="ECO:0000256" key="8">
    <source>
        <dbReference type="RuleBase" id="RU000477"/>
    </source>
</evidence>
<sequence length="306" mass="32776">MGVFFYVFYGLGSQVAWAFQNNTGQAGLASIFQIGFGYCFGIIFALVVCAGTSGGHFNPGVTLTMVVLKGFPKGKALRYIVAQILGGYIACLVVYAQWKDFLDLAEGVLLEKGLYDATMFTPNGVAGAFANYKLAQQSMGRAFMNEFFNCFMIGLIIWSALDPTNVFVPPALAPILMAFSYAAAIWGYSVPSISLNTARDLGGRLAALTIWGMKASGGGFSAISALVNIPATLIAAVFYEIFFTDSDRVIDAAHLDYIRVHANHARLGQESQQVQNTSNGSTGSVEKGASLMYEHAPNDVVGKSRV</sequence>
<dbReference type="PRINTS" id="PR00783">
    <property type="entry name" value="MINTRINSICP"/>
</dbReference>
<feature type="transmembrane region" description="Helical" evidence="9">
    <location>
        <begin position="118"/>
        <end position="135"/>
    </location>
</feature>
<dbReference type="GO" id="GO:0005886">
    <property type="term" value="C:plasma membrane"/>
    <property type="evidence" value="ECO:0007669"/>
    <property type="project" value="TreeGrafter"/>
</dbReference>
<evidence type="ECO:0000256" key="9">
    <source>
        <dbReference type="SAM" id="Phobius"/>
    </source>
</evidence>
<dbReference type="GO" id="GO:0015254">
    <property type="term" value="F:glycerol channel activity"/>
    <property type="evidence" value="ECO:0007669"/>
    <property type="project" value="TreeGrafter"/>
</dbReference>
<feature type="transmembrane region" description="Helical" evidence="9">
    <location>
        <begin position="34"/>
        <end position="55"/>
    </location>
</feature>
<feature type="transmembrane region" description="Helical" evidence="9">
    <location>
        <begin position="167"/>
        <end position="189"/>
    </location>
</feature>
<reference evidence="10" key="1">
    <citation type="submission" date="2020-11" db="EMBL/GenBank/DDBJ databases">
        <authorList>
            <consortium name="DOE Joint Genome Institute"/>
            <person name="Ahrendt S."/>
            <person name="Riley R."/>
            <person name="Andreopoulos W."/>
            <person name="LaButti K."/>
            <person name="Pangilinan J."/>
            <person name="Ruiz-duenas F.J."/>
            <person name="Barrasa J.M."/>
            <person name="Sanchez-Garcia M."/>
            <person name="Camarero S."/>
            <person name="Miyauchi S."/>
            <person name="Serrano A."/>
            <person name="Linde D."/>
            <person name="Babiker R."/>
            <person name="Drula E."/>
            <person name="Ayuso-Fernandez I."/>
            <person name="Pacheco R."/>
            <person name="Padilla G."/>
            <person name="Ferreira P."/>
            <person name="Barriuso J."/>
            <person name="Kellner H."/>
            <person name="Castanera R."/>
            <person name="Alfaro M."/>
            <person name="Ramirez L."/>
            <person name="Pisabarro A.G."/>
            <person name="Kuo A."/>
            <person name="Tritt A."/>
            <person name="Lipzen A."/>
            <person name="He G."/>
            <person name="Yan M."/>
            <person name="Ng V."/>
            <person name="Cullen D."/>
            <person name="Martin F."/>
            <person name="Rosso M.-N."/>
            <person name="Henrissat B."/>
            <person name="Hibbett D."/>
            <person name="Martinez A.T."/>
            <person name="Grigoriev I.V."/>
        </authorList>
    </citation>
    <scope>NUCLEOTIDE SEQUENCE</scope>
    <source>
        <strain evidence="10">AH 44721</strain>
    </source>
</reference>
<gene>
    <name evidence="10" type="ORF">CPB84DRAFT_1232467</name>
</gene>
<keyword evidence="6 9" id="KW-1133">Transmembrane helix</keyword>
<protein>
    <submittedName>
        <fullName evidence="10">Aquaporin 2</fullName>
    </submittedName>
</protein>
<evidence type="ECO:0000256" key="2">
    <source>
        <dbReference type="ARBA" id="ARBA00006175"/>
    </source>
</evidence>
<dbReference type="PANTHER" id="PTHR43829">
    <property type="entry name" value="AQUAPORIN OR AQUAGLYCEROPORIN RELATED"/>
    <property type="match status" value="1"/>
</dbReference>
<keyword evidence="11" id="KW-1185">Reference proteome</keyword>
<keyword evidence="3 8" id="KW-0813">Transport</keyword>
<feature type="transmembrane region" description="Helical" evidence="9">
    <location>
        <begin position="142"/>
        <end position="161"/>
    </location>
</feature>
<keyword evidence="7 9" id="KW-0472">Membrane</keyword>
<accession>A0A9P5TS57</accession>
<comment type="caution">
    <text evidence="10">The sequence shown here is derived from an EMBL/GenBank/DDBJ whole genome shotgun (WGS) entry which is preliminary data.</text>
</comment>
<dbReference type="EMBL" id="JADNYJ010000006">
    <property type="protein sequence ID" value="KAF8910619.1"/>
    <property type="molecule type" value="Genomic_DNA"/>
</dbReference>
<dbReference type="InterPro" id="IPR050363">
    <property type="entry name" value="MIP/Aquaporin"/>
</dbReference>
<dbReference type="AlphaFoldDB" id="A0A9P5TS57"/>
<keyword evidence="4 8" id="KW-0812">Transmembrane</keyword>
<evidence type="ECO:0000256" key="5">
    <source>
        <dbReference type="ARBA" id="ARBA00022737"/>
    </source>
</evidence>
<dbReference type="SUPFAM" id="SSF81338">
    <property type="entry name" value="Aquaporin-like"/>
    <property type="match status" value="1"/>
</dbReference>
<evidence type="ECO:0000256" key="3">
    <source>
        <dbReference type="ARBA" id="ARBA00022448"/>
    </source>
</evidence>
<proteinExistence type="inferred from homology"/>
<dbReference type="Proteomes" id="UP000724874">
    <property type="component" value="Unassembled WGS sequence"/>
</dbReference>
<keyword evidence="5" id="KW-0677">Repeat</keyword>
<dbReference type="InterPro" id="IPR000425">
    <property type="entry name" value="MIP"/>
</dbReference>
<dbReference type="PANTHER" id="PTHR43829:SF14">
    <property type="entry name" value="AQUAPORIN 3"/>
    <property type="match status" value="1"/>
</dbReference>
<feature type="transmembrane region" description="Helical" evidence="9">
    <location>
        <begin position="76"/>
        <end position="98"/>
    </location>
</feature>